<sequence length="68" mass="7225">MIPQQRQTRLTPSCLEALTLSPEEPDTQAELGLEARPRTRAGWPSALATPNPSKARQAASSQAGSPSL</sequence>
<keyword evidence="3" id="KW-1185">Reference proteome</keyword>
<name>A0AAI9UWB2_9PEZI</name>
<reference evidence="2 3" key="1">
    <citation type="submission" date="2016-10" db="EMBL/GenBank/DDBJ databases">
        <title>The genome sequence of Colletotrichum fioriniae PJ7.</title>
        <authorList>
            <person name="Baroncelli R."/>
        </authorList>
    </citation>
    <scope>NUCLEOTIDE SEQUENCE [LARGE SCALE GENOMIC DNA]</scope>
    <source>
        <strain evidence="2">Col 31</strain>
    </source>
</reference>
<evidence type="ECO:0000313" key="3">
    <source>
        <dbReference type="Proteomes" id="UP001239795"/>
    </source>
</evidence>
<comment type="caution">
    <text evidence="2">The sequence shown here is derived from an EMBL/GenBank/DDBJ whole genome shotgun (WGS) entry which is preliminary data.</text>
</comment>
<gene>
    <name evidence="2" type="ORF">CMEL01_13329</name>
</gene>
<proteinExistence type="predicted"/>
<dbReference type="AlphaFoldDB" id="A0AAI9UWB2"/>
<dbReference type="EMBL" id="MLGG01000007">
    <property type="protein sequence ID" value="KAK1463260.1"/>
    <property type="molecule type" value="Genomic_DNA"/>
</dbReference>
<organism evidence="2 3">
    <name type="scientific">Colletotrichum melonis</name>
    <dbReference type="NCBI Taxonomy" id="1209925"/>
    <lineage>
        <taxon>Eukaryota</taxon>
        <taxon>Fungi</taxon>
        <taxon>Dikarya</taxon>
        <taxon>Ascomycota</taxon>
        <taxon>Pezizomycotina</taxon>
        <taxon>Sordariomycetes</taxon>
        <taxon>Hypocreomycetidae</taxon>
        <taxon>Glomerellales</taxon>
        <taxon>Glomerellaceae</taxon>
        <taxon>Colletotrichum</taxon>
        <taxon>Colletotrichum acutatum species complex</taxon>
    </lineage>
</organism>
<protein>
    <submittedName>
        <fullName evidence="2">Uncharacterized protein</fullName>
    </submittedName>
</protein>
<feature type="compositionally biased region" description="Polar residues" evidence="1">
    <location>
        <begin position="48"/>
        <end position="68"/>
    </location>
</feature>
<dbReference type="Proteomes" id="UP001239795">
    <property type="component" value="Unassembled WGS sequence"/>
</dbReference>
<evidence type="ECO:0000256" key="1">
    <source>
        <dbReference type="SAM" id="MobiDB-lite"/>
    </source>
</evidence>
<accession>A0AAI9UWB2</accession>
<feature type="region of interest" description="Disordered" evidence="1">
    <location>
        <begin position="1"/>
        <end position="68"/>
    </location>
</feature>
<evidence type="ECO:0000313" key="2">
    <source>
        <dbReference type="EMBL" id="KAK1463260.1"/>
    </source>
</evidence>
<feature type="compositionally biased region" description="Polar residues" evidence="1">
    <location>
        <begin position="1"/>
        <end position="11"/>
    </location>
</feature>